<evidence type="ECO:0000256" key="8">
    <source>
        <dbReference type="ARBA" id="ARBA00023426"/>
    </source>
</evidence>
<evidence type="ECO:0000259" key="11">
    <source>
        <dbReference type="Pfam" id="PF04095"/>
    </source>
</evidence>
<evidence type="ECO:0000259" key="12">
    <source>
        <dbReference type="Pfam" id="PF17767"/>
    </source>
</evidence>
<evidence type="ECO:0000256" key="10">
    <source>
        <dbReference type="RuleBase" id="RU365100"/>
    </source>
</evidence>
<reference evidence="15" key="1">
    <citation type="journal article" date="2006" name="PLoS Biol.">
        <title>Macronuclear genome sequence of the ciliate Tetrahymena thermophila, a model eukaryote.</title>
        <authorList>
            <person name="Eisen J.A."/>
            <person name="Coyne R.S."/>
            <person name="Wu M."/>
            <person name="Wu D."/>
            <person name="Thiagarajan M."/>
            <person name="Wortman J.R."/>
            <person name="Badger J.H."/>
            <person name="Ren Q."/>
            <person name="Amedeo P."/>
            <person name="Jones K.M."/>
            <person name="Tallon L.J."/>
            <person name="Delcher A.L."/>
            <person name="Salzberg S.L."/>
            <person name="Silva J.C."/>
            <person name="Haas B.J."/>
            <person name="Majoros W.H."/>
            <person name="Farzad M."/>
            <person name="Carlton J.M."/>
            <person name="Smith R.K. Jr."/>
            <person name="Garg J."/>
            <person name="Pearlman R.E."/>
            <person name="Karrer K.M."/>
            <person name="Sun L."/>
            <person name="Manning G."/>
            <person name="Elde N.C."/>
            <person name="Turkewitz A.P."/>
            <person name="Asai D.J."/>
            <person name="Wilkes D.E."/>
            <person name="Wang Y."/>
            <person name="Cai H."/>
            <person name="Collins K."/>
            <person name="Stewart B.A."/>
            <person name="Lee S.R."/>
            <person name="Wilamowska K."/>
            <person name="Weinberg Z."/>
            <person name="Ruzzo W.L."/>
            <person name="Wloga D."/>
            <person name="Gaertig J."/>
            <person name="Frankel J."/>
            <person name="Tsao C.-C."/>
            <person name="Gorovsky M.A."/>
            <person name="Keeling P.J."/>
            <person name="Waller R.F."/>
            <person name="Patron N.J."/>
            <person name="Cherry J.M."/>
            <person name="Stover N.A."/>
            <person name="Krieger C.J."/>
            <person name="del Toro C."/>
            <person name="Ryder H.F."/>
            <person name="Williamson S.C."/>
            <person name="Barbeau R.A."/>
            <person name="Hamilton E.P."/>
            <person name="Orias E."/>
        </authorList>
    </citation>
    <scope>NUCLEOTIDE SEQUENCE [LARGE SCALE GENOMIC DNA]</scope>
    <source>
        <strain evidence="15">SB210</strain>
    </source>
</reference>
<comment type="catalytic activity">
    <reaction evidence="9 10">
        <text>5-phospho-alpha-D-ribose 1-diphosphate + nicotinate + ATP + H2O = nicotinate beta-D-ribonucleotide + ADP + phosphate + diphosphate</text>
        <dbReference type="Rhea" id="RHEA:36163"/>
        <dbReference type="ChEBI" id="CHEBI:15377"/>
        <dbReference type="ChEBI" id="CHEBI:30616"/>
        <dbReference type="ChEBI" id="CHEBI:32544"/>
        <dbReference type="ChEBI" id="CHEBI:33019"/>
        <dbReference type="ChEBI" id="CHEBI:43474"/>
        <dbReference type="ChEBI" id="CHEBI:57502"/>
        <dbReference type="ChEBI" id="CHEBI:58017"/>
        <dbReference type="ChEBI" id="CHEBI:456216"/>
        <dbReference type="EC" id="6.3.4.21"/>
    </reaction>
</comment>
<dbReference type="PIRSF" id="PIRSF000484">
    <property type="entry name" value="NAPRT"/>
    <property type="match status" value="1"/>
</dbReference>
<dbReference type="InterPro" id="IPR036068">
    <property type="entry name" value="Nicotinate_pribotase-like_C"/>
</dbReference>
<dbReference type="OrthoDB" id="193380at2759"/>
<gene>
    <name evidence="14" type="ORF">TTHERM_00161090</name>
</gene>
<keyword evidence="6 10" id="KW-0662">Pyridine nucleotide biosynthesis</keyword>
<dbReference type="PANTHER" id="PTHR11098:SF1">
    <property type="entry name" value="NICOTINATE PHOSPHORIBOSYLTRANSFERASE"/>
    <property type="match status" value="1"/>
</dbReference>
<feature type="domain" description="Nicotinate phosphoribosyltransferase C-terminal" evidence="13">
    <location>
        <begin position="407"/>
        <end position="513"/>
    </location>
</feature>
<dbReference type="InParanoid" id="Q22W23"/>
<dbReference type="EMBL" id="GG662820">
    <property type="protein sequence ID" value="EAR89594.2"/>
    <property type="molecule type" value="Genomic_DNA"/>
</dbReference>
<keyword evidence="4" id="KW-0597">Phosphoprotein</keyword>
<dbReference type="UniPathway" id="UPA00253">
    <property type="reaction ID" value="UER00457"/>
</dbReference>
<comment type="similarity">
    <text evidence="2 10">Belongs to the NAPRTase family.</text>
</comment>
<evidence type="ECO:0000256" key="4">
    <source>
        <dbReference type="ARBA" id="ARBA00022553"/>
    </source>
</evidence>
<evidence type="ECO:0000256" key="6">
    <source>
        <dbReference type="ARBA" id="ARBA00022642"/>
    </source>
</evidence>
<comment type="PTM">
    <text evidence="10">Transiently phosphorylated on a His residue during the reaction cycle. Phosphorylation strongly increases the affinity for substrates and increases the rate of nicotinate D-ribonucleotide production. Dephosphorylation regenerates the low-affinity form of the enzyme, leading to product release.</text>
</comment>
<sequence length="529" mass="59798">MTTNIPQTAHNDVITPLLTDHYQITMCYSYFSNNRHNQEAAFEMFFRKCPFQGQYAIFAGLHEVLSFIAHFKIPKEHIEYLKTQLPNDKPEFFEWLQNLDCSKIKLFAMEEGSIVFPREPLIRLQGPIGILQLLETPLLNIINFATLLATNAARMKQEAGEKAVLLEFGLRRAQGPDGGLMASQYAYLGGFHGTSNVLAGYKFGIPISGTMAHSFVTSYNSLEQIKEFEINGVQIKQTALEYRNELGYDHSNESELAAFLDYARTMPNNFLALVDTYDTLHSGVPNFLVVSLALIKAGIQPKGIRLDSGDLAKLSLETRKLFDFVGQKYQLPQVKNFKIAASNDINEDSLKELNKKGHSIDVFGIGTNLVTCQKQPALGGVYKLIDLEGVPKHKLSQESEKSTLPGKKTIYRVWNNGDPHPSADIIAKEDEVIKVGQSITAVNINNGNERFNIKVSRVEQISLLFWNEGKLEVPYRSLLELREYSEKQKQIFNKSILTDKAKYPVLASLQYYKFFQECNEKIVVSKPFQ</sequence>
<dbReference type="Proteomes" id="UP000009168">
    <property type="component" value="Unassembled WGS sequence"/>
</dbReference>
<dbReference type="HOGENOM" id="CLU_025154_1_0_1"/>
<comment type="function">
    <text evidence="8">Catalyzes the first step in the biosynthesis of NAD from nicotinic acid, the ATP-dependent synthesis of beta-nicotinate D-ribonucleotide from nicotinate and 5-phospho-D-ribose 1-phosphate. Helps prevent cellular oxidative stress via its role in NAD biosynthesis.</text>
</comment>
<evidence type="ECO:0000259" key="13">
    <source>
        <dbReference type="Pfam" id="PF17956"/>
    </source>
</evidence>
<evidence type="ECO:0000256" key="7">
    <source>
        <dbReference type="ARBA" id="ARBA00022679"/>
    </source>
</evidence>
<evidence type="ECO:0000256" key="1">
    <source>
        <dbReference type="ARBA" id="ARBA00004952"/>
    </source>
</evidence>
<dbReference type="SUPFAM" id="SSF54675">
    <property type="entry name" value="Nicotinate/Quinolinate PRTase N-terminal domain-like"/>
    <property type="match status" value="1"/>
</dbReference>
<dbReference type="Pfam" id="PF17767">
    <property type="entry name" value="NAPRTase_N"/>
    <property type="match status" value="1"/>
</dbReference>
<name>Q22W23_TETTS</name>
<dbReference type="GO" id="GO:0004516">
    <property type="term" value="F:nicotinate phosphoribosyltransferase activity"/>
    <property type="evidence" value="ECO:0007669"/>
    <property type="project" value="UniProtKB-UniRule"/>
</dbReference>
<dbReference type="EC" id="6.3.4.21" evidence="3 10"/>
<dbReference type="InterPro" id="IPR040727">
    <property type="entry name" value="NAPRTase_N"/>
</dbReference>
<dbReference type="InterPro" id="IPR041619">
    <property type="entry name" value="NAPRTase_C"/>
</dbReference>
<dbReference type="FunCoup" id="Q22W23">
    <property type="interactions" value="81"/>
</dbReference>
<evidence type="ECO:0000256" key="2">
    <source>
        <dbReference type="ARBA" id="ARBA00010897"/>
    </source>
</evidence>
<dbReference type="GO" id="GO:0016757">
    <property type="term" value="F:glycosyltransferase activity"/>
    <property type="evidence" value="ECO:0007669"/>
    <property type="project" value="UniProtKB-KW"/>
</dbReference>
<dbReference type="SUPFAM" id="SSF51690">
    <property type="entry name" value="Nicotinate/Quinolinate PRTase C-terminal domain-like"/>
    <property type="match status" value="1"/>
</dbReference>
<evidence type="ECO:0000313" key="14">
    <source>
        <dbReference type="EMBL" id="EAR89594.2"/>
    </source>
</evidence>
<keyword evidence="5 10" id="KW-0436">Ligase</keyword>
<proteinExistence type="inferred from homology"/>
<accession>Q22W23</accession>
<dbReference type="Gene3D" id="3.20.20.70">
    <property type="entry name" value="Aldolase class I"/>
    <property type="match status" value="1"/>
</dbReference>
<dbReference type="AlphaFoldDB" id="Q22W23"/>
<feature type="domain" description="Nicotinate/nicotinamide phosphoribosyltransferase" evidence="11">
    <location>
        <begin position="166"/>
        <end position="254"/>
    </location>
</feature>
<evidence type="ECO:0000256" key="9">
    <source>
        <dbReference type="ARBA" id="ARBA00048668"/>
    </source>
</evidence>
<evidence type="ECO:0000256" key="3">
    <source>
        <dbReference type="ARBA" id="ARBA00013236"/>
    </source>
</evidence>
<dbReference type="InterPro" id="IPR013785">
    <property type="entry name" value="Aldolase_TIM"/>
</dbReference>
<keyword evidence="7 10" id="KW-0808">Transferase</keyword>
<dbReference type="InterPro" id="IPR006405">
    <property type="entry name" value="Nic_PRibTrfase_pncB"/>
</dbReference>
<dbReference type="PANTHER" id="PTHR11098">
    <property type="entry name" value="NICOTINATE PHOSPHORIBOSYLTRANSFERASE"/>
    <property type="match status" value="1"/>
</dbReference>
<evidence type="ECO:0000256" key="5">
    <source>
        <dbReference type="ARBA" id="ARBA00022598"/>
    </source>
</evidence>
<dbReference type="Gene3D" id="3.20.140.10">
    <property type="entry name" value="nicotinate phosphoribosyltransferase"/>
    <property type="match status" value="2"/>
</dbReference>
<dbReference type="GO" id="GO:0034355">
    <property type="term" value="P:NAD+ biosynthetic process via the salvage pathway"/>
    <property type="evidence" value="ECO:0007669"/>
    <property type="project" value="TreeGrafter"/>
</dbReference>
<dbReference type="InterPro" id="IPR007229">
    <property type="entry name" value="Nic_PRibTrfase-Fam"/>
</dbReference>
<dbReference type="NCBIfam" id="TIGR01513">
    <property type="entry name" value="NAPRTase_put"/>
    <property type="match status" value="1"/>
</dbReference>
<dbReference type="STRING" id="312017.Q22W23"/>
<protein>
    <recommendedName>
        <fullName evidence="3 10">Nicotinate phosphoribosyltransferase</fullName>
        <ecNumber evidence="3 10">6.3.4.21</ecNumber>
    </recommendedName>
</protein>
<dbReference type="RefSeq" id="XP_001009839.2">
    <property type="nucleotide sequence ID" value="XM_001009839.2"/>
</dbReference>
<dbReference type="KEGG" id="tet:TTHERM_00161090"/>
<dbReference type="Pfam" id="PF04095">
    <property type="entry name" value="NAPRTase"/>
    <property type="match status" value="1"/>
</dbReference>
<dbReference type="CDD" id="cd01570">
    <property type="entry name" value="NAPRTase_A"/>
    <property type="match status" value="1"/>
</dbReference>
<dbReference type="GO" id="GO:0005829">
    <property type="term" value="C:cytosol"/>
    <property type="evidence" value="ECO:0007669"/>
    <property type="project" value="TreeGrafter"/>
</dbReference>
<evidence type="ECO:0000313" key="15">
    <source>
        <dbReference type="Proteomes" id="UP000009168"/>
    </source>
</evidence>
<keyword evidence="15" id="KW-1185">Reference proteome</keyword>
<feature type="domain" description="Nicotinate phosphoribosyltransferase N-terminal" evidence="12">
    <location>
        <begin position="17"/>
        <end position="143"/>
    </location>
</feature>
<dbReference type="InterPro" id="IPR041525">
    <property type="entry name" value="N/Namide_PRibTrfase"/>
</dbReference>
<dbReference type="Pfam" id="PF17956">
    <property type="entry name" value="NAPRTase_C"/>
    <property type="match status" value="1"/>
</dbReference>
<organism evidence="14 15">
    <name type="scientific">Tetrahymena thermophila (strain SB210)</name>
    <dbReference type="NCBI Taxonomy" id="312017"/>
    <lineage>
        <taxon>Eukaryota</taxon>
        <taxon>Sar</taxon>
        <taxon>Alveolata</taxon>
        <taxon>Ciliophora</taxon>
        <taxon>Intramacronucleata</taxon>
        <taxon>Oligohymenophorea</taxon>
        <taxon>Hymenostomatida</taxon>
        <taxon>Tetrahymenina</taxon>
        <taxon>Tetrahymenidae</taxon>
        <taxon>Tetrahymena</taxon>
    </lineage>
</organism>
<keyword evidence="14" id="KW-0328">Glycosyltransferase</keyword>
<comment type="pathway">
    <text evidence="1 10">Cofactor biosynthesis; NAD(+) biosynthesis; nicotinate D-ribonucleotide from nicotinate: step 1/1.</text>
</comment>
<dbReference type="GeneID" id="7833955"/>